<gene>
    <name evidence="2" type="ORF">L227DRAFT_514196</name>
</gene>
<protein>
    <submittedName>
        <fullName evidence="2">Uncharacterized protein</fullName>
    </submittedName>
</protein>
<dbReference type="EMBL" id="ML122339">
    <property type="protein sequence ID" value="RPD52818.1"/>
    <property type="molecule type" value="Genomic_DNA"/>
</dbReference>
<evidence type="ECO:0000256" key="1">
    <source>
        <dbReference type="ARBA" id="ARBA00023125"/>
    </source>
</evidence>
<dbReference type="Gene3D" id="1.10.150.130">
    <property type="match status" value="1"/>
</dbReference>
<keyword evidence="3" id="KW-1185">Reference proteome</keyword>
<dbReference type="GO" id="GO:0003677">
    <property type="term" value="F:DNA binding"/>
    <property type="evidence" value="ECO:0007669"/>
    <property type="project" value="UniProtKB-KW"/>
</dbReference>
<keyword evidence="1" id="KW-0238">DNA-binding</keyword>
<accession>A0A5C2RMF8</accession>
<dbReference type="AlphaFoldDB" id="A0A5C2RMF8"/>
<dbReference type="OrthoDB" id="3254696at2759"/>
<dbReference type="STRING" id="1328759.A0A5C2RMF8"/>
<dbReference type="InterPro" id="IPR010998">
    <property type="entry name" value="Integrase_recombinase_N"/>
</dbReference>
<proteinExistence type="predicted"/>
<reference evidence="2" key="1">
    <citation type="journal article" date="2018" name="Genome Biol. Evol.">
        <title>Genomics and development of Lentinus tigrinus, a white-rot wood-decaying mushroom with dimorphic fruiting bodies.</title>
        <authorList>
            <person name="Wu B."/>
            <person name="Xu Z."/>
            <person name="Knudson A."/>
            <person name="Carlson A."/>
            <person name="Chen N."/>
            <person name="Kovaka S."/>
            <person name="LaButti K."/>
            <person name="Lipzen A."/>
            <person name="Pennachio C."/>
            <person name="Riley R."/>
            <person name="Schakwitz W."/>
            <person name="Umezawa K."/>
            <person name="Ohm R.A."/>
            <person name="Grigoriev I.V."/>
            <person name="Nagy L.G."/>
            <person name="Gibbons J."/>
            <person name="Hibbett D."/>
        </authorList>
    </citation>
    <scope>NUCLEOTIDE SEQUENCE [LARGE SCALE GENOMIC DNA]</scope>
    <source>
        <strain evidence="2">ALCF2SS1-6</strain>
    </source>
</reference>
<name>A0A5C2RMF8_9APHY</name>
<feature type="non-terminal residue" evidence="2">
    <location>
        <position position="1"/>
    </location>
</feature>
<dbReference type="Proteomes" id="UP000313359">
    <property type="component" value="Unassembled WGS sequence"/>
</dbReference>
<dbReference type="SUPFAM" id="SSF47823">
    <property type="entry name" value="lambda integrase-like, N-terminal domain"/>
    <property type="match status" value="1"/>
</dbReference>
<sequence length="183" mass="20248">GVNPAPCATLDIPIIRTLVDRASHASLRDTSSYGSGLRKFHIFCDVFSIPESDRLPASFQLLHLFALWAAAEPDASDAAFYLSAVRAWHLAQGWPPPLSDDEFSQLNWSLRGLANMQAGKRTRPPHPPITLAMLSFLPAVLWHDNPFDACIWAITTCAFFGMMHFGEVTVRACKDFSPAKHLT</sequence>
<evidence type="ECO:0000313" key="3">
    <source>
        <dbReference type="Proteomes" id="UP000313359"/>
    </source>
</evidence>
<organism evidence="2 3">
    <name type="scientific">Lentinus tigrinus ALCF2SS1-6</name>
    <dbReference type="NCBI Taxonomy" id="1328759"/>
    <lineage>
        <taxon>Eukaryota</taxon>
        <taxon>Fungi</taxon>
        <taxon>Dikarya</taxon>
        <taxon>Basidiomycota</taxon>
        <taxon>Agaricomycotina</taxon>
        <taxon>Agaricomycetes</taxon>
        <taxon>Polyporales</taxon>
        <taxon>Polyporaceae</taxon>
        <taxon>Lentinus</taxon>
    </lineage>
</organism>
<evidence type="ECO:0000313" key="2">
    <source>
        <dbReference type="EMBL" id="RPD52818.1"/>
    </source>
</evidence>